<dbReference type="GO" id="GO:0020037">
    <property type="term" value="F:heme binding"/>
    <property type="evidence" value="ECO:0007669"/>
    <property type="project" value="InterPro"/>
</dbReference>
<comment type="caution">
    <text evidence="11">The sequence shown here is derived from an EMBL/GenBank/DDBJ whole genome shotgun (WGS) entry which is preliminary data.</text>
</comment>
<evidence type="ECO:0000256" key="5">
    <source>
        <dbReference type="ARBA" id="ARBA00023002"/>
    </source>
</evidence>
<dbReference type="Pfam" id="PF00067">
    <property type="entry name" value="p450"/>
    <property type="match status" value="1"/>
</dbReference>
<feature type="compositionally biased region" description="Basic and acidic residues" evidence="10">
    <location>
        <begin position="579"/>
        <end position="592"/>
    </location>
</feature>
<dbReference type="EMBL" id="NHYE01001410">
    <property type="protein sequence ID" value="PPQ95848.1"/>
    <property type="molecule type" value="Genomic_DNA"/>
</dbReference>
<dbReference type="PROSITE" id="PS00086">
    <property type="entry name" value="CYTOCHROME_P450"/>
    <property type="match status" value="1"/>
</dbReference>
<evidence type="ECO:0000256" key="1">
    <source>
        <dbReference type="ARBA" id="ARBA00001971"/>
    </source>
</evidence>
<dbReference type="GO" id="GO:0005506">
    <property type="term" value="F:iron ion binding"/>
    <property type="evidence" value="ECO:0007669"/>
    <property type="project" value="InterPro"/>
</dbReference>
<dbReference type="InterPro" id="IPR001128">
    <property type="entry name" value="Cyt_P450"/>
</dbReference>
<feature type="region of interest" description="Disordered" evidence="10">
    <location>
        <begin position="566"/>
        <end position="593"/>
    </location>
</feature>
<evidence type="ECO:0000256" key="3">
    <source>
        <dbReference type="ARBA" id="ARBA00022617"/>
    </source>
</evidence>
<dbReference type="Gene3D" id="1.10.630.10">
    <property type="entry name" value="Cytochrome P450"/>
    <property type="match status" value="1"/>
</dbReference>
<evidence type="ECO:0000256" key="6">
    <source>
        <dbReference type="ARBA" id="ARBA00023004"/>
    </source>
</evidence>
<comment type="similarity">
    <text evidence="2 9">Belongs to the cytochrome P450 family.</text>
</comment>
<keyword evidence="12" id="KW-1185">Reference proteome</keyword>
<comment type="cofactor">
    <cofactor evidence="1 8">
        <name>heme</name>
        <dbReference type="ChEBI" id="CHEBI:30413"/>
    </cofactor>
</comment>
<evidence type="ECO:0000313" key="12">
    <source>
        <dbReference type="Proteomes" id="UP000284706"/>
    </source>
</evidence>
<evidence type="ECO:0008006" key="13">
    <source>
        <dbReference type="Google" id="ProtNLM"/>
    </source>
</evidence>
<keyword evidence="4 8" id="KW-0479">Metal-binding</keyword>
<evidence type="ECO:0000256" key="9">
    <source>
        <dbReference type="RuleBase" id="RU000461"/>
    </source>
</evidence>
<dbReference type="AlphaFoldDB" id="A0A409XYI9"/>
<gene>
    <name evidence="11" type="ORF">CVT26_015978</name>
</gene>
<keyword evidence="6 8" id="KW-0408">Iron</keyword>
<evidence type="ECO:0000256" key="10">
    <source>
        <dbReference type="SAM" id="MobiDB-lite"/>
    </source>
</evidence>
<name>A0A409XYI9_9AGAR</name>
<accession>A0A409XYI9</accession>
<dbReference type="GO" id="GO:0016705">
    <property type="term" value="F:oxidoreductase activity, acting on paired donors, with incorporation or reduction of molecular oxygen"/>
    <property type="evidence" value="ECO:0007669"/>
    <property type="project" value="InterPro"/>
</dbReference>
<dbReference type="PANTHER" id="PTHR24287:SF1">
    <property type="entry name" value="P450, PUTATIVE (EUROFUNG)-RELATED"/>
    <property type="match status" value="1"/>
</dbReference>
<dbReference type="PRINTS" id="PR00463">
    <property type="entry name" value="EP450I"/>
</dbReference>
<dbReference type="InParanoid" id="A0A409XYI9"/>
<sequence length="615" mass="70344">MDSLPPGIAYLIRSSPKLLPPPALAYVLVRLGSSYYNVVVPGWALGLALFLSLPMAFTLSVLWEDFSIRRDAARMGAELPPTPSDPLPGGMSRVLKAATQFKKGYPGEVFEGFCREIGGYTFNGRTMFQNRIVTCEPEYIKVSNILFKQRRLAKGLHIVHKAILASQFDEFEKGPEIRYLFQPLLGTGVFAADGALWKYHRSMTRPFFSRDRISHFDIFDRHAEDAINKLKARLREGHPVDFQDLAAKFTLDSATEFLFGNDVQSLSAELPYPHYVATSFARNLAVEEEHPASRFVAAFSKAQFITVFRMRFGMHWPLGEFWRDKLKEPMKVVHDFIDPIVAEAIRRKREVAEKGIVKDRDDETLLENLVNSTEDPITLRDEIMSLLVAGRDTTASTLTFVVYMLAEYPEVLRRLRQEVLEKLGSQRRPTYEDIKEMKYLRAVINETLRLYPIVPFNVRMSKKATVWPNKTPGGKPIYIPANTRTPYSVFIMHRRKDLWGPDALEFDPDRFLDHRLHKYLTPNPFIFLPFNAGPRICLGQQFAYNEASFFLVRLLQNFSDISLALDAQPPESRPPAAWAEDKEGRKGKEKIRPKSHLTMYADGGLWVTLQEAKSE</sequence>
<dbReference type="InterPro" id="IPR047146">
    <property type="entry name" value="Cyt_P450_E_CYP52_fungi"/>
</dbReference>
<dbReference type="PRINTS" id="PR00385">
    <property type="entry name" value="P450"/>
</dbReference>
<keyword evidence="7 9" id="KW-0503">Monooxygenase</keyword>
<dbReference type="InterPro" id="IPR017972">
    <property type="entry name" value="Cyt_P450_CS"/>
</dbReference>
<proteinExistence type="inferred from homology"/>
<reference evidence="11 12" key="1">
    <citation type="journal article" date="2018" name="Evol. Lett.">
        <title>Horizontal gene cluster transfer increased hallucinogenic mushroom diversity.</title>
        <authorList>
            <person name="Reynolds H.T."/>
            <person name="Vijayakumar V."/>
            <person name="Gluck-Thaler E."/>
            <person name="Korotkin H.B."/>
            <person name="Matheny P.B."/>
            <person name="Slot J.C."/>
        </authorList>
    </citation>
    <scope>NUCLEOTIDE SEQUENCE [LARGE SCALE GENOMIC DNA]</scope>
    <source>
        <strain evidence="11 12">SRW20</strain>
    </source>
</reference>
<dbReference type="SUPFAM" id="SSF48264">
    <property type="entry name" value="Cytochrome P450"/>
    <property type="match status" value="1"/>
</dbReference>
<keyword evidence="5 9" id="KW-0560">Oxidoreductase</keyword>
<dbReference type="STRING" id="231916.A0A409XYI9"/>
<dbReference type="InterPro" id="IPR036396">
    <property type="entry name" value="Cyt_P450_sf"/>
</dbReference>
<evidence type="ECO:0000256" key="4">
    <source>
        <dbReference type="ARBA" id="ARBA00022723"/>
    </source>
</evidence>
<evidence type="ECO:0000313" key="11">
    <source>
        <dbReference type="EMBL" id="PPQ95848.1"/>
    </source>
</evidence>
<evidence type="ECO:0000256" key="2">
    <source>
        <dbReference type="ARBA" id="ARBA00010617"/>
    </source>
</evidence>
<dbReference type="OrthoDB" id="1470350at2759"/>
<dbReference type="Proteomes" id="UP000284706">
    <property type="component" value="Unassembled WGS sequence"/>
</dbReference>
<keyword evidence="3 8" id="KW-0349">Heme</keyword>
<evidence type="ECO:0000256" key="7">
    <source>
        <dbReference type="ARBA" id="ARBA00023033"/>
    </source>
</evidence>
<dbReference type="InterPro" id="IPR002401">
    <property type="entry name" value="Cyt_P450_E_grp-I"/>
</dbReference>
<protein>
    <recommendedName>
        <fullName evidence="13">Cytochrome P450</fullName>
    </recommendedName>
</protein>
<organism evidence="11 12">
    <name type="scientific">Gymnopilus dilepis</name>
    <dbReference type="NCBI Taxonomy" id="231916"/>
    <lineage>
        <taxon>Eukaryota</taxon>
        <taxon>Fungi</taxon>
        <taxon>Dikarya</taxon>
        <taxon>Basidiomycota</taxon>
        <taxon>Agaricomycotina</taxon>
        <taxon>Agaricomycetes</taxon>
        <taxon>Agaricomycetidae</taxon>
        <taxon>Agaricales</taxon>
        <taxon>Agaricineae</taxon>
        <taxon>Hymenogastraceae</taxon>
        <taxon>Gymnopilus</taxon>
    </lineage>
</organism>
<dbReference type="CDD" id="cd11063">
    <property type="entry name" value="CYP52"/>
    <property type="match status" value="1"/>
</dbReference>
<feature type="binding site" description="axial binding residue" evidence="8">
    <location>
        <position position="537"/>
    </location>
    <ligand>
        <name>heme</name>
        <dbReference type="ChEBI" id="CHEBI:30413"/>
    </ligand>
    <ligandPart>
        <name>Fe</name>
        <dbReference type="ChEBI" id="CHEBI:18248"/>
    </ligandPart>
</feature>
<evidence type="ECO:0000256" key="8">
    <source>
        <dbReference type="PIRSR" id="PIRSR602401-1"/>
    </source>
</evidence>
<dbReference type="PANTHER" id="PTHR24287">
    <property type="entry name" value="P450, PUTATIVE (EUROFUNG)-RELATED"/>
    <property type="match status" value="1"/>
</dbReference>
<dbReference type="GO" id="GO:0004497">
    <property type="term" value="F:monooxygenase activity"/>
    <property type="evidence" value="ECO:0007669"/>
    <property type="project" value="UniProtKB-KW"/>
</dbReference>